<protein>
    <recommendedName>
        <fullName evidence="4">ABC transporter permease</fullName>
    </recommendedName>
</protein>
<feature type="transmembrane region" description="Helical" evidence="1">
    <location>
        <begin position="153"/>
        <end position="176"/>
    </location>
</feature>
<evidence type="ECO:0000313" key="3">
    <source>
        <dbReference type="Proteomes" id="UP000215506"/>
    </source>
</evidence>
<keyword evidence="1" id="KW-0472">Membrane</keyword>
<proteinExistence type="predicted"/>
<keyword evidence="3" id="KW-1185">Reference proteome</keyword>
<organism evidence="2 3">
    <name type="scientific">Nocardia cerradoensis</name>
    <dbReference type="NCBI Taxonomy" id="85688"/>
    <lineage>
        <taxon>Bacteria</taxon>
        <taxon>Bacillati</taxon>
        <taxon>Actinomycetota</taxon>
        <taxon>Actinomycetes</taxon>
        <taxon>Mycobacteriales</taxon>
        <taxon>Nocardiaceae</taxon>
        <taxon>Nocardia</taxon>
    </lineage>
</organism>
<dbReference type="AlphaFoldDB" id="A0A231GXU0"/>
<accession>A0A231GXU0</accession>
<name>A0A231GXU0_9NOCA</name>
<gene>
    <name evidence="2" type="ORF">B7C42_06528</name>
</gene>
<feature type="transmembrane region" description="Helical" evidence="1">
    <location>
        <begin position="32"/>
        <end position="50"/>
    </location>
</feature>
<feature type="transmembrane region" description="Helical" evidence="1">
    <location>
        <begin position="207"/>
        <end position="226"/>
    </location>
</feature>
<feature type="transmembrane region" description="Helical" evidence="1">
    <location>
        <begin position="238"/>
        <end position="259"/>
    </location>
</feature>
<dbReference type="EMBL" id="NGAF01000020">
    <property type="protein sequence ID" value="OXR41385.1"/>
    <property type="molecule type" value="Genomic_DNA"/>
</dbReference>
<keyword evidence="1" id="KW-0812">Transmembrane</keyword>
<feature type="transmembrane region" description="Helical" evidence="1">
    <location>
        <begin position="70"/>
        <end position="90"/>
    </location>
</feature>
<comment type="caution">
    <text evidence="2">The sequence shown here is derived from an EMBL/GenBank/DDBJ whole genome shotgun (WGS) entry which is preliminary data.</text>
</comment>
<evidence type="ECO:0000256" key="1">
    <source>
        <dbReference type="SAM" id="Phobius"/>
    </source>
</evidence>
<dbReference type="RefSeq" id="WP_223273812.1">
    <property type="nucleotide sequence ID" value="NZ_NGAF01000020.1"/>
</dbReference>
<keyword evidence="1" id="KW-1133">Transmembrane helix</keyword>
<reference evidence="2 3" key="1">
    <citation type="submission" date="2017-07" db="EMBL/GenBank/DDBJ databases">
        <title>First draft Genome Sequence of Nocardia cerradoensis isolated from human infection.</title>
        <authorList>
            <person name="Carrasco G."/>
        </authorList>
    </citation>
    <scope>NUCLEOTIDE SEQUENCE [LARGE SCALE GENOMIC DNA]</scope>
    <source>
        <strain evidence="2 3">CNM20130759</strain>
    </source>
</reference>
<sequence length="264" mass="26583">MMLPTLPTVPAEVSRAATAELRKITAVRSGWLLPPVLAAVAFVVASASAVRGSGPQPHEALATGTATVGLYLAIAVAVGAAAIGGAVTAGDEYRYRSMGLTALFTPDRDVLFGAKAGVAAAYSLVLAACAEVGAAVGLLAFGRHTVEFGWRLVGVFGGGLLAAVCWGVIGVSLGLLVRSPNLAVIAMAGWSFILEPLIWLVAKGAGIAGVVVLLPGSATIGSVAVGSFPESPFLPPNAASAVVLVIWAVAAGAAGWWYLRTRDI</sequence>
<evidence type="ECO:0008006" key="4">
    <source>
        <dbReference type="Google" id="ProtNLM"/>
    </source>
</evidence>
<dbReference type="Proteomes" id="UP000215506">
    <property type="component" value="Unassembled WGS sequence"/>
</dbReference>
<feature type="transmembrane region" description="Helical" evidence="1">
    <location>
        <begin position="182"/>
        <end position="200"/>
    </location>
</feature>
<evidence type="ECO:0000313" key="2">
    <source>
        <dbReference type="EMBL" id="OXR41385.1"/>
    </source>
</evidence>
<feature type="transmembrane region" description="Helical" evidence="1">
    <location>
        <begin position="119"/>
        <end position="141"/>
    </location>
</feature>